<organism evidence="2 3">
    <name type="scientific">Gossypium stocksii</name>
    <dbReference type="NCBI Taxonomy" id="47602"/>
    <lineage>
        <taxon>Eukaryota</taxon>
        <taxon>Viridiplantae</taxon>
        <taxon>Streptophyta</taxon>
        <taxon>Embryophyta</taxon>
        <taxon>Tracheophyta</taxon>
        <taxon>Spermatophyta</taxon>
        <taxon>Magnoliopsida</taxon>
        <taxon>eudicotyledons</taxon>
        <taxon>Gunneridae</taxon>
        <taxon>Pentapetalae</taxon>
        <taxon>rosids</taxon>
        <taxon>malvids</taxon>
        <taxon>Malvales</taxon>
        <taxon>Malvaceae</taxon>
        <taxon>Malvoideae</taxon>
        <taxon>Gossypium</taxon>
    </lineage>
</organism>
<dbReference type="AlphaFoldDB" id="A0A9D4AD24"/>
<protein>
    <recommendedName>
        <fullName evidence="4">Secreted protein</fullName>
    </recommendedName>
</protein>
<evidence type="ECO:0008006" key="4">
    <source>
        <dbReference type="Google" id="ProtNLM"/>
    </source>
</evidence>
<dbReference type="Proteomes" id="UP000828251">
    <property type="component" value="Unassembled WGS sequence"/>
</dbReference>
<keyword evidence="1" id="KW-0732">Signal</keyword>
<accession>A0A9D4AD24</accession>
<evidence type="ECO:0000313" key="3">
    <source>
        <dbReference type="Proteomes" id="UP000828251"/>
    </source>
</evidence>
<name>A0A9D4AD24_9ROSI</name>
<feature type="signal peptide" evidence="1">
    <location>
        <begin position="1"/>
        <end position="20"/>
    </location>
</feature>
<comment type="caution">
    <text evidence="2">The sequence shown here is derived from an EMBL/GenBank/DDBJ whole genome shotgun (WGS) entry which is preliminary data.</text>
</comment>
<evidence type="ECO:0000313" key="2">
    <source>
        <dbReference type="EMBL" id="KAH1107295.1"/>
    </source>
</evidence>
<feature type="chain" id="PRO_5039548855" description="Secreted protein" evidence="1">
    <location>
        <begin position="21"/>
        <end position="73"/>
    </location>
</feature>
<sequence length="73" mass="7875">MVKRLSTLLTLLKVIPRLFRLLGPTTTLFVAPLDSDTAIAVDLVVMVKGEGEAAMVEVLVVAVDVISVVRWAI</sequence>
<evidence type="ECO:0000256" key="1">
    <source>
        <dbReference type="SAM" id="SignalP"/>
    </source>
</evidence>
<keyword evidence="3" id="KW-1185">Reference proteome</keyword>
<gene>
    <name evidence="2" type="ORF">J1N35_011063</name>
</gene>
<dbReference type="EMBL" id="JAIQCV010000004">
    <property type="protein sequence ID" value="KAH1107295.1"/>
    <property type="molecule type" value="Genomic_DNA"/>
</dbReference>
<proteinExistence type="predicted"/>
<reference evidence="2 3" key="1">
    <citation type="journal article" date="2021" name="Plant Biotechnol. J.">
        <title>Multi-omics assisted identification of the key and species-specific regulatory components of drought-tolerant mechanisms in Gossypium stocksii.</title>
        <authorList>
            <person name="Yu D."/>
            <person name="Ke L."/>
            <person name="Zhang D."/>
            <person name="Wu Y."/>
            <person name="Sun Y."/>
            <person name="Mei J."/>
            <person name="Sun J."/>
            <person name="Sun Y."/>
        </authorList>
    </citation>
    <scope>NUCLEOTIDE SEQUENCE [LARGE SCALE GENOMIC DNA]</scope>
    <source>
        <strain evidence="3">cv. E1</strain>
        <tissue evidence="2">Leaf</tissue>
    </source>
</reference>